<evidence type="ECO:0000313" key="8">
    <source>
        <dbReference type="Proteomes" id="UP000318720"/>
    </source>
</evidence>
<evidence type="ECO:0000256" key="2">
    <source>
        <dbReference type="ARBA" id="ARBA00022679"/>
    </source>
</evidence>
<dbReference type="PANTHER" id="PTHR11877:SF99">
    <property type="entry name" value="1,3,6,8-TETRAHYDROXYNAPHTHALENE SYNTHASE"/>
    <property type="match status" value="1"/>
</dbReference>
<organism evidence="7 8">
    <name type="scientific">Streptomyces ipomoeae</name>
    <dbReference type="NCBI Taxonomy" id="103232"/>
    <lineage>
        <taxon>Bacteria</taxon>
        <taxon>Bacillati</taxon>
        <taxon>Actinomycetota</taxon>
        <taxon>Actinomycetes</taxon>
        <taxon>Kitasatosporales</taxon>
        <taxon>Streptomycetaceae</taxon>
        <taxon>Streptomyces</taxon>
    </lineage>
</organism>
<reference evidence="7 8" key="1">
    <citation type="submission" date="2019-03" db="EMBL/GenBank/DDBJ databases">
        <title>Comparative genomic analyses of the sweetpotato soil rot pathogen, Streptomyces ipomoeae.</title>
        <authorList>
            <person name="Ruschel Soares N."/>
            <person name="Badger J.H."/>
            <person name="Huguet-Tapia J.C."/>
            <person name="Clark C.A."/>
            <person name="Pettis G.S."/>
        </authorList>
    </citation>
    <scope>NUCLEOTIDE SEQUENCE [LARGE SCALE GENOMIC DNA]</scope>
    <source>
        <strain evidence="7 8">88-35</strain>
    </source>
</reference>
<evidence type="ECO:0000313" key="7">
    <source>
        <dbReference type="EMBL" id="TQE32153.1"/>
    </source>
</evidence>
<feature type="domain" description="Chalcone/stilbene synthase N-terminal" evidence="5">
    <location>
        <begin position="14"/>
        <end position="213"/>
    </location>
</feature>
<dbReference type="Pfam" id="PF02797">
    <property type="entry name" value="Chal_sti_synt_C"/>
    <property type="match status" value="1"/>
</dbReference>
<dbReference type="AlphaFoldDB" id="A0AAE9AZ73"/>
<dbReference type="Pfam" id="PF00195">
    <property type="entry name" value="Chal_sti_synt_N"/>
    <property type="match status" value="1"/>
</dbReference>
<keyword evidence="2" id="KW-0808">Transferase</keyword>
<feature type="active site" description="Acyl-thioester intermediate" evidence="4">
    <location>
        <position position="155"/>
    </location>
</feature>
<evidence type="ECO:0000256" key="1">
    <source>
        <dbReference type="ARBA" id="ARBA00005531"/>
    </source>
</evidence>
<dbReference type="PIRSF" id="PIRSF000451">
    <property type="entry name" value="PKS_III"/>
    <property type="match status" value="1"/>
</dbReference>
<keyword evidence="3" id="KW-0012">Acyltransferase</keyword>
<evidence type="ECO:0000259" key="5">
    <source>
        <dbReference type="Pfam" id="PF00195"/>
    </source>
</evidence>
<accession>A0AAE9AZ73</accession>
<evidence type="ECO:0000259" key="6">
    <source>
        <dbReference type="Pfam" id="PF02797"/>
    </source>
</evidence>
<protein>
    <submittedName>
        <fullName evidence="7">Type III polyketide synthase</fullName>
    </submittedName>
</protein>
<dbReference type="Proteomes" id="UP000318720">
    <property type="component" value="Unassembled WGS sequence"/>
</dbReference>
<dbReference type="InterPro" id="IPR012328">
    <property type="entry name" value="Chalcone/stilbene_synt_C"/>
</dbReference>
<dbReference type="PROSITE" id="PS00441">
    <property type="entry name" value="CHALCONE_SYNTH"/>
    <property type="match status" value="1"/>
</dbReference>
<feature type="domain" description="Chalcone/stilbene synthase C-terminal" evidence="6">
    <location>
        <begin position="227"/>
        <end position="366"/>
    </location>
</feature>
<dbReference type="Gene3D" id="3.40.47.10">
    <property type="match status" value="2"/>
</dbReference>
<dbReference type="GO" id="GO:0016747">
    <property type="term" value="F:acyltransferase activity, transferring groups other than amino-acyl groups"/>
    <property type="evidence" value="ECO:0007669"/>
    <property type="project" value="InterPro"/>
</dbReference>
<dbReference type="InterPro" id="IPR016039">
    <property type="entry name" value="Thiolase-like"/>
</dbReference>
<name>A0AAE9AZ73_9ACTN</name>
<gene>
    <name evidence="7" type="ORF">Sipo8835_21285</name>
</gene>
<dbReference type="SUPFAM" id="SSF53901">
    <property type="entry name" value="Thiolase-like"/>
    <property type="match status" value="1"/>
</dbReference>
<proteinExistence type="inferred from homology"/>
<comment type="similarity">
    <text evidence="1">Belongs to the thiolase-like superfamily. Chalcone/stilbene synthases family.</text>
</comment>
<dbReference type="InterPro" id="IPR001099">
    <property type="entry name" value="Chalcone/stilbene_synt_N"/>
</dbReference>
<evidence type="ECO:0000256" key="4">
    <source>
        <dbReference type="PIRSR" id="PIRSR000451-1"/>
    </source>
</evidence>
<dbReference type="InterPro" id="IPR011141">
    <property type="entry name" value="Polyketide_synthase_type-III"/>
</dbReference>
<sequence>MGRTTGQHDRRPTGPAPRVTAAEVVVPTHRYEQQQIVAEVARETMRNLTHMGGTLRKISGNSGVTTRHPSLPLETYRRLDGFTEANSAWLEQVLDLGERALAGALRAAGVAPEDVDAVVSTTVTGVAVPSLEARLAQRVGLRPDVTRVPLFGHGCAGGAAGLARLHDHLRAYPDRVGVLLSVELCSLTHQLSDTSMASIVPGSLFGDAAAAVVAVGGHRAEGITGPELVDACSTLYPDSEDVLGWQIGSYGFRVVLSRDLPEITERQLPKDVSGFLGRHGLTPELVRTWILHPGGPKVIDAVERAFRLPPETLAPSRHSLASRGNLSSVSVLGILRAAMETPPPAGSPGLVTAMGPGFATEQVLLRW</sequence>
<dbReference type="RefSeq" id="WP_141583223.1">
    <property type="nucleotide sequence ID" value="NZ_SPAZ01000175.1"/>
</dbReference>
<dbReference type="GO" id="GO:0030639">
    <property type="term" value="P:polyketide biosynthetic process"/>
    <property type="evidence" value="ECO:0007669"/>
    <property type="project" value="TreeGrafter"/>
</dbReference>
<comment type="caution">
    <text evidence="7">The sequence shown here is derived from an EMBL/GenBank/DDBJ whole genome shotgun (WGS) entry which is preliminary data.</text>
</comment>
<dbReference type="InterPro" id="IPR018088">
    <property type="entry name" value="Chalcone/stilbene_synthase_AS"/>
</dbReference>
<dbReference type="PANTHER" id="PTHR11877">
    <property type="entry name" value="HYDROXYMETHYLGLUTARYL-COA SYNTHASE"/>
    <property type="match status" value="1"/>
</dbReference>
<dbReference type="EMBL" id="SPAZ01000175">
    <property type="protein sequence ID" value="TQE32153.1"/>
    <property type="molecule type" value="Genomic_DNA"/>
</dbReference>
<evidence type="ECO:0000256" key="3">
    <source>
        <dbReference type="ARBA" id="ARBA00023315"/>
    </source>
</evidence>